<organism evidence="4 5">
    <name type="scientific">Actinoallomurus vinaceus</name>
    <dbReference type="NCBI Taxonomy" id="1080074"/>
    <lineage>
        <taxon>Bacteria</taxon>
        <taxon>Bacillati</taxon>
        <taxon>Actinomycetota</taxon>
        <taxon>Actinomycetes</taxon>
        <taxon>Streptosporangiales</taxon>
        <taxon>Thermomonosporaceae</taxon>
        <taxon>Actinoallomurus</taxon>
    </lineage>
</organism>
<dbReference type="InterPro" id="IPR020904">
    <property type="entry name" value="Sc_DH/Rdtase_CS"/>
</dbReference>
<gene>
    <name evidence="4" type="ORF">GCM10023196_056360</name>
</gene>
<keyword evidence="5" id="KW-1185">Reference proteome</keyword>
<evidence type="ECO:0000256" key="1">
    <source>
        <dbReference type="ARBA" id="ARBA00006484"/>
    </source>
</evidence>
<proteinExistence type="inferred from homology"/>
<comment type="similarity">
    <text evidence="1">Belongs to the short-chain dehydrogenases/reductases (SDR) family.</text>
</comment>
<protein>
    <submittedName>
        <fullName evidence="4">SDR family oxidoreductase</fullName>
    </submittedName>
</protein>
<sequence length="274" mass="28289">MGTYLITGATGGIGAAVADLLYDAGHTLILVGRSAERLEETAARLTAGPGPTTAPITAARSEPTTAPFTAGGPEPAIGPLTANGSEPATAVPAGDGRVRTITLDLSEPLRLEASLADVELPPLDGLVHSAGVVELGTVAECRPDAWIEQLLVNAAAPAELTRLLLPALRAAHGHVVFLNSGAGLRASPEWGAYAASKHALRALADSLRAEEPEIRVTSVYPGRTASEMQRKVRAQEGGEYDPEAYISPRTVATVIVNALMTPRDATVTDVSVRG</sequence>
<accession>A0ABP8UI65</accession>
<feature type="domain" description="Ketoreductase" evidence="3">
    <location>
        <begin position="2"/>
        <end position="224"/>
    </location>
</feature>
<dbReference type="SUPFAM" id="SSF51735">
    <property type="entry name" value="NAD(P)-binding Rossmann-fold domains"/>
    <property type="match status" value="1"/>
</dbReference>
<evidence type="ECO:0000313" key="5">
    <source>
        <dbReference type="Proteomes" id="UP001501442"/>
    </source>
</evidence>
<dbReference type="InterPro" id="IPR002347">
    <property type="entry name" value="SDR_fam"/>
</dbReference>
<reference evidence="5" key="1">
    <citation type="journal article" date="2019" name="Int. J. Syst. Evol. Microbiol.">
        <title>The Global Catalogue of Microorganisms (GCM) 10K type strain sequencing project: providing services to taxonomists for standard genome sequencing and annotation.</title>
        <authorList>
            <consortium name="The Broad Institute Genomics Platform"/>
            <consortium name="The Broad Institute Genome Sequencing Center for Infectious Disease"/>
            <person name="Wu L."/>
            <person name="Ma J."/>
        </authorList>
    </citation>
    <scope>NUCLEOTIDE SEQUENCE [LARGE SCALE GENOMIC DNA]</scope>
    <source>
        <strain evidence="5">JCM 17939</strain>
    </source>
</reference>
<keyword evidence="2" id="KW-0560">Oxidoreductase</keyword>
<dbReference type="PRINTS" id="PR00081">
    <property type="entry name" value="GDHRDH"/>
</dbReference>
<evidence type="ECO:0000313" key="4">
    <source>
        <dbReference type="EMBL" id="GAA4630554.1"/>
    </source>
</evidence>
<dbReference type="SMART" id="SM00822">
    <property type="entry name" value="PKS_KR"/>
    <property type="match status" value="1"/>
</dbReference>
<evidence type="ECO:0000256" key="2">
    <source>
        <dbReference type="ARBA" id="ARBA00023002"/>
    </source>
</evidence>
<dbReference type="Proteomes" id="UP001501442">
    <property type="component" value="Unassembled WGS sequence"/>
</dbReference>
<dbReference type="NCBIfam" id="NF006073">
    <property type="entry name" value="PRK08219.1"/>
    <property type="match status" value="1"/>
</dbReference>
<dbReference type="InterPro" id="IPR036291">
    <property type="entry name" value="NAD(P)-bd_dom_sf"/>
</dbReference>
<name>A0ABP8UI65_9ACTN</name>
<dbReference type="Gene3D" id="3.40.50.720">
    <property type="entry name" value="NAD(P)-binding Rossmann-like Domain"/>
    <property type="match status" value="1"/>
</dbReference>
<dbReference type="Pfam" id="PF00106">
    <property type="entry name" value="adh_short"/>
    <property type="match status" value="2"/>
</dbReference>
<dbReference type="PROSITE" id="PS00061">
    <property type="entry name" value="ADH_SHORT"/>
    <property type="match status" value="1"/>
</dbReference>
<dbReference type="PANTHER" id="PTHR44196">
    <property type="entry name" value="DEHYDROGENASE/REDUCTASE SDR FAMILY MEMBER 7B"/>
    <property type="match status" value="1"/>
</dbReference>
<evidence type="ECO:0000259" key="3">
    <source>
        <dbReference type="SMART" id="SM00822"/>
    </source>
</evidence>
<dbReference type="PANTHER" id="PTHR44196:SF1">
    <property type="entry name" value="DEHYDROGENASE_REDUCTASE SDR FAMILY MEMBER 7B"/>
    <property type="match status" value="1"/>
</dbReference>
<dbReference type="EMBL" id="BAABHK010000008">
    <property type="protein sequence ID" value="GAA4630554.1"/>
    <property type="molecule type" value="Genomic_DNA"/>
</dbReference>
<comment type="caution">
    <text evidence="4">The sequence shown here is derived from an EMBL/GenBank/DDBJ whole genome shotgun (WGS) entry which is preliminary data.</text>
</comment>
<dbReference type="InterPro" id="IPR057326">
    <property type="entry name" value="KR_dom"/>
</dbReference>